<feature type="compositionally biased region" description="Low complexity" evidence="1">
    <location>
        <begin position="288"/>
        <end position="309"/>
    </location>
</feature>
<feature type="region of interest" description="Disordered" evidence="1">
    <location>
        <begin position="72"/>
        <end position="113"/>
    </location>
</feature>
<proteinExistence type="predicted"/>
<organism evidence="2 3">
    <name type="scientific">Pseudo-nitzschia multistriata</name>
    <dbReference type="NCBI Taxonomy" id="183589"/>
    <lineage>
        <taxon>Eukaryota</taxon>
        <taxon>Sar</taxon>
        <taxon>Stramenopiles</taxon>
        <taxon>Ochrophyta</taxon>
        <taxon>Bacillariophyta</taxon>
        <taxon>Bacillariophyceae</taxon>
        <taxon>Bacillariophycidae</taxon>
        <taxon>Bacillariales</taxon>
        <taxon>Bacillariaceae</taxon>
        <taxon>Pseudo-nitzschia</taxon>
    </lineage>
</organism>
<dbReference type="OrthoDB" id="58529at2759"/>
<feature type="compositionally biased region" description="Pro residues" evidence="1">
    <location>
        <begin position="96"/>
        <end position="106"/>
    </location>
</feature>
<sequence length="395" mass="42817">MPQHRNQTTKPNQTQPNTLHHIASHRIASHPQGVFSSYRTNHIPIDGNFCTESIFQSKPIRSNTIQYDPIQFGTAMAPGSNERSGETGQQHQQQAPPLPPPRPAPSDGPALSFEADPMVSDIPLCKDGDYAGLVLVTNWPPSPLEGVGREYSEFLAAVRSCFDPCDTSVQMAPGEAPTRVPAVYFQPISALHVTIATFSRIHKIDDGGDDKGEKRQRRDRERKRALALVEAAARLPGWPKKPFRLVVESAQIGKKAGILLWRDLSGGIEAARACLREAAAAAEQGAAPANGNANANTNKNSNSNTTTKAYPTIPGIVHSTVLRFSRVPATPGETVQERFRSGVLQRLGTDLFAAGSAIASDTVRLADETTPYMHFAPDEDHGLRHVLDRAKIGLP</sequence>
<dbReference type="AlphaFoldDB" id="A0A448ZM47"/>
<accession>A0A448ZM47</accession>
<feature type="region of interest" description="Disordered" evidence="1">
    <location>
        <begin position="288"/>
        <end position="310"/>
    </location>
</feature>
<protein>
    <submittedName>
        <fullName evidence="2">Uncharacterized protein</fullName>
    </submittedName>
</protein>
<reference evidence="2 3" key="1">
    <citation type="submission" date="2019-01" db="EMBL/GenBank/DDBJ databases">
        <authorList>
            <person name="Ferrante I. M."/>
        </authorList>
    </citation>
    <scope>NUCLEOTIDE SEQUENCE [LARGE SCALE GENOMIC DNA]</scope>
    <source>
        <strain evidence="2 3">B856</strain>
    </source>
</reference>
<keyword evidence="3" id="KW-1185">Reference proteome</keyword>
<evidence type="ECO:0000256" key="1">
    <source>
        <dbReference type="SAM" id="MobiDB-lite"/>
    </source>
</evidence>
<name>A0A448ZM47_9STRA</name>
<evidence type="ECO:0000313" key="2">
    <source>
        <dbReference type="EMBL" id="VEU43120.1"/>
    </source>
</evidence>
<dbReference type="EMBL" id="CAACVS010000520">
    <property type="protein sequence ID" value="VEU43120.1"/>
    <property type="molecule type" value="Genomic_DNA"/>
</dbReference>
<dbReference type="Proteomes" id="UP000291116">
    <property type="component" value="Unassembled WGS sequence"/>
</dbReference>
<evidence type="ECO:0000313" key="3">
    <source>
        <dbReference type="Proteomes" id="UP000291116"/>
    </source>
</evidence>
<gene>
    <name evidence="2" type="ORF">PSNMU_V1.4_AUG-EV-PASAV3_0101240</name>
</gene>